<dbReference type="InterPro" id="IPR019800">
    <property type="entry name" value="Glyco_hydro_3_AS"/>
</dbReference>
<name>A0ABV7Y8E4_9ACTN</name>
<dbReference type="InterPro" id="IPR002772">
    <property type="entry name" value="Glyco_hydro_3_C"/>
</dbReference>
<dbReference type="EMBL" id="JBHRZH010000005">
    <property type="protein sequence ID" value="MFC3760314.1"/>
    <property type="molecule type" value="Genomic_DNA"/>
</dbReference>
<dbReference type="Pfam" id="PF01915">
    <property type="entry name" value="Glyco_hydro_3_C"/>
    <property type="match status" value="1"/>
</dbReference>
<dbReference type="SUPFAM" id="SSF51445">
    <property type="entry name" value="(Trans)glycosidases"/>
    <property type="match status" value="1"/>
</dbReference>
<dbReference type="PANTHER" id="PTHR30480:SF13">
    <property type="entry name" value="BETA-HEXOSAMINIDASE"/>
    <property type="match status" value="1"/>
</dbReference>
<dbReference type="SUPFAM" id="SSF52279">
    <property type="entry name" value="Beta-D-glucan exohydrolase, C-terminal domain"/>
    <property type="match status" value="1"/>
</dbReference>
<evidence type="ECO:0000256" key="1">
    <source>
        <dbReference type="ARBA" id="ARBA00001231"/>
    </source>
</evidence>
<feature type="domain" description="Glycoside hydrolase family 3 C-terminal" evidence="9">
    <location>
        <begin position="418"/>
        <end position="577"/>
    </location>
</feature>
<feature type="chain" id="PRO_5047420744" description="beta-N-acetylhexosaminidase" evidence="7">
    <location>
        <begin position="24"/>
        <end position="591"/>
    </location>
</feature>
<protein>
    <recommendedName>
        <fullName evidence="3">beta-N-acetylhexosaminidase</fullName>
        <ecNumber evidence="3">3.2.1.52</ecNumber>
    </recommendedName>
</protein>
<evidence type="ECO:0000256" key="4">
    <source>
        <dbReference type="ARBA" id="ARBA00022801"/>
    </source>
</evidence>
<dbReference type="InterPro" id="IPR017853">
    <property type="entry name" value="GH"/>
</dbReference>
<evidence type="ECO:0000256" key="7">
    <source>
        <dbReference type="SAM" id="SignalP"/>
    </source>
</evidence>
<dbReference type="Gene3D" id="3.40.50.1700">
    <property type="entry name" value="Glycoside hydrolase family 3 C-terminal domain"/>
    <property type="match status" value="1"/>
</dbReference>
<reference evidence="11" key="1">
    <citation type="journal article" date="2019" name="Int. J. Syst. Evol. Microbiol.">
        <title>The Global Catalogue of Microorganisms (GCM) 10K type strain sequencing project: providing services to taxonomists for standard genome sequencing and annotation.</title>
        <authorList>
            <consortium name="The Broad Institute Genomics Platform"/>
            <consortium name="The Broad Institute Genome Sequencing Center for Infectious Disease"/>
            <person name="Wu L."/>
            <person name="Ma J."/>
        </authorList>
    </citation>
    <scope>NUCLEOTIDE SEQUENCE [LARGE SCALE GENOMIC DNA]</scope>
    <source>
        <strain evidence="11">CGMCC 4.7241</strain>
    </source>
</reference>
<feature type="signal peptide" evidence="7">
    <location>
        <begin position="1"/>
        <end position="23"/>
    </location>
</feature>
<evidence type="ECO:0000313" key="10">
    <source>
        <dbReference type="EMBL" id="MFC3760314.1"/>
    </source>
</evidence>
<keyword evidence="7" id="KW-0732">Signal</keyword>
<organism evidence="10 11">
    <name type="scientific">Tenggerimyces flavus</name>
    <dbReference type="NCBI Taxonomy" id="1708749"/>
    <lineage>
        <taxon>Bacteria</taxon>
        <taxon>Bacillati</taxon>
        <taxon>Actinomycetota</taxon>
        <taxon>Actinomycetes</taxon>
        <taxon>Propionibacteriales</taxon>
        <taxon>Nocardioidaceae</taxon>
        <taxon>Tenggerimyces</taxon>
    </lineage>
</organism>
<dbReference type="Pfam" id="PF00933">
    <property type="entry name" value="Glyco_hydro_3"/>
    <property type="match status" value="1"/>
</dbReference>
<dbReference type="GO" id="GO:0016798">
    <property type="term" value="F:hydrolase activity, acting on glycosyl bonds"/>
    <property type="evidence" value="ECO:0007669"/>
    <property type="project" value="UniProtKB-KW"/>
</dbReference>
<gene>
    <name evidence="10" type="ORF">ACFOUW_05655</name>
</gene>
<keyword evidence="11" id="KW-1185">Reference proteome</keyword>
<evidence type="ECO:0000256" key="2">
    <source>
        <dbReference type="ARBA" id="ARBA00005336"/>
    </source>
</evidence>
<dbReference type="InterPro" id="IPR036881">
    <property type="entry name" value="Glyco_hydro_3_C_sf"/>
</dbReference>
<sequence length="591" mass="62281">MRLRIAICVFALLSAVVPATAHAEPNWVESTLARMTLEQKVGQLFNVYVFGSDATNPSASDRAQNLRYYGLETPAEIVDRYSLGGATYFVWANNLPDPRQTAVLSNGLQRAALGSSGAPMMIATDEEQGYVHRLPAAATLFPGSMALGASGSASDAYRAAQVTGAELRAMGIHDAYAPVADVHLNPMNPVTGVRAYSDDPLLAARLTAAQVLGFQQGANVVATPKTFPGHGDTDKDSHVVLPVIDHTRAEWERLDAPPFRAAIAAGVDTLMTAHVVYPGLDSSGEPATLSRTILTELLRGELGFDGVVVTDALNMQGVRNKYPDDRVPVLALQAGADVLLMPPDLDVAYSAVLAAVRSGELTEARIDASVRRILQLKVKRGLVASPYVSENAAVRDVGSAAHLAVAQQVADRTVTAVRNADGVLPWSPAGRRAFVVGFDNVANKPIATLVSSLTTLGASASGLATGIRPSDAQIASAVAGAEQADLVVVLTNRAWEQVLNDPDKRQALLVSSLQATGKPVVVAAVRDPYDLAAFPTVPTYLATYSAAQPSMSALARVLTGSVRPQGKLPVPITALDDPSKVLYKRGFGMTW</sequence>
<dbReference type="InterPro" id="IPR050226">
    <property type="entry name" value="NagZ_Beta-hexosaminidase"/>
</dbReference>
<evidence type="ECO:0000256" key="5">
    <source>
        <dbReference type="ARBA" id="ARBA00023295"/>
    </source>
</evidence>
<dbReference type="RefSeq" id="WP_205122630.1">
    <property type="nucleotide sequence ID" value="NZ_JAFBCM010000001.1"/>
</dbReference>
<proteinExistence type="inferred from homology"/>
<dbReference type="InterPro" id="IPR036962">
    <property type="entry name" value="Glyco_hydro_3_N_sf"/>
</dbReference>
<dbReference type="PROSITE" id="PS00775">
    <property type="entry name" value="GLYCOSYL_HYDROL_F3"/>
    <property type="match status" value="1"/>
</dbReference>
<evidence type="ECO:0000256" key="3">
    <source>
        <dbReference type="ARBA" id="ARBA00012663"/>
    </source>
</evidence>
<comment type="similarity">
    <text evidence="2 6">Belongs to the glycosyl hydrolase 3 family.</text>
</comment>
<dbReference type="PANTHER" id="PTHR30480">
    <property type="entry name" value="BETA-HEXOSAMINIDASE-RELATED"/>
    <property type="match status" value="1"/>
</dbReference>
<comment type="catalytic activity">
    <reaction evidence="1">
        <text>Hydrolysis of terminal non-reducing N-acetyl-D-hexosamine residues in N-acetyl-beta-D-hexosaminides.</text>
        <dbReference type="EC" id="3.2.1.52"/>
    </reaction>
</comment>
<dbReference type="Gene3D" id="3.20.20.300">
    <property type="entry name" value="Glycoside hydrolase, family 3, N-terminal domain"/>
    <property type="match status" value="1"/>
</dbReference>
<keyword evidence="5 6" id="KW-0326">Glycosidase</keyword>
<evidence type="ECO:0000259" key="9">
    <source>
        <dbReference type="Pfam" id="PF01915"/>
    </source>
</evidence>
<keyword evidence="4 6" id="KW-0378">Hydrolase</keyword>
<dbReference type="EC" id="3.2.1.52" evidence="3"/>
<accession>A0ABV7Y8E4</accession>
<evidence type="ECO:0000256" key="6">
    <source>
        <dbReference type="RuleBase" id="RU361161"/>
    </source>
</evidence>
<feature type="domain" description="Glycoside hydrolase family 3 N-terminal" evidence="8">
    <location>
        <begin position="36"/>
        <end position="376"/>
    </location>
</feature>
<dbReference type="InterPro" id="IPR001764">
    <property type="entry name" value="Glyco_hydro_3_N"/>
</dbReference>
<comment type="caution">
    <text evidence="10">The sequence shown here is derived from an EMBL/GenBank/DDBJ whole genome shotgun (WGS) entry which is preliminary data.</text>
</comment>
<evidence type="ECO:0000313" key="11">
    <source>
        <dbReference type="Proteomes" id="UP001595699"/>
    </source>
</evidence>
<evidence type="ECO:0000259" key="8">
    <source>
        <dbReference type="Pfam" id="PF00933"/>
    </source>
</evidence>
<dbReference type="Proteomes" id="UP001595699">
    <property type="component" value="Unassembled WGS sequence"/>
</dbReference>